<sequence>GLMLKFTPDLFLNVGFVNIGQVTADLEPDNKHVTQIPFGGFTYDVGVGIVFK</sequence>
<evidence type="ECO:0000313" key="2">
    <source>
        <dbReference type="Proteomes" id="UP000703893"/>
    </source>
</evidence>
<organism evidence="1 2">
    <name type="scientific">Candidatus Tanganyikabacteria bacterium</name>
    <dbReference type="NCBI Taxonomy" id="2961651"/>
    <lineage>
        <taxon>Bacteria</taxon>
        <taxon>Bacillati</taxon>
        <taxon>Candidatus Sericytochromatia</taxon>
        <taxon>Candidatus Tanganyikabacteria</taxon>
    </lineage>
</organism>
<accession>A0A937X8F9</accession>
<gene>
    <name evidence="1" type="ORF">FJZ00_10225</name>
</gene>
<reference evidence="1 2" key="1">
    <citation type="submission" date="2019-03" db="EMBL/GenBank/DDBJ databases">
        <title>Lake Tanganyika Metagenome-Assembled Genomes (MAGs).</title>
        <authorList>
            <person name="Tran P."/>
        </authorList>
    </citation>
    <scope>NUCLEOTIDE SEQUENCE [LARGE SCALE GENOMIC DNA]</scope>
    <source>
        <strain evidence="1">K_DeepCast_65m_m2_236</strain>
    </source>
</reference>
<dbReference type="Proteomes" id="UP000703893">
    <property type="component" value="Unassembled WGS sequence"/>
</dbReference>
<dbReference type="EMBL" id="VGJX01000610">
    <property type="protein sequence ID" value="MBM3275521.1"/>
    <property type="molecule type" value="Genomic_DNA"/>
</dbReference>
<evidence type="ECO:0000313" key="1">
    <source>
        <dbReference type="EMBL" id="MBM3275521.1"/>
    </source>
</evidence>
<name>A0A937X8F9_9BACT</name>
<protein>
    <submittedName>
        <fullName evidence="1">Uncharacterized protein</fullName>
    </submittedName>
</protein>
<comment type="caution">
    <text evidence="1">The sequence shown here is derived from an EMBL/GenBank/DDBJ whole genome shotgun (WGS) entry which is preliminary data.</text>
</comment>
<feature type="non-terminal residue" evidence="1">
    <location>
        <position position="1"/>
    </location>
</feature>
<dbReference type="AlphaFoldDB" id="A0A937X8F9"/>
<proteinExistence type="predicted"/>